<evidence type="ECO:0000256" key="1">
    <source>
        <dbReference type="SAM" id="MobiDB-lite"/>
    </source>
</evidence>
<feature type="region of interest" description="Disordered" evidence="1">
    <location>
        <begin position="1"/>
        <end position="53"/>
    </location>
</feature>
<accession>A0ABQ7B970</accession>
<dbReference type="EMBL" id="QGKV02001507">
    <property type="protein sequence ID" value="KAF3528784.1"/>
    <property type="molecule type" value="Genomic_DNA"/>
</dbReference>
<feature type="compositionally biased region" description="Basic and acidic residues" evidence="1">
    <location>
        <begin position="22"/>
        <end position="49"/>
    </location>
</feature>
<organism evidence="2 3">
    <name type="scientific">Brassica cretica</name>
    <name type="common">Mustard</name>
    <dbReference type="NCBI Taxonomy" id="69181"/>
    <lineage>
        <taxon>Eukaryota</taxon>
        <taxon>Viridiplantae</taxon>
        <taxon>Streptophyta</taxon>
        <taxon>Embryophyta</taxon>
        <taxon>Tracheophyta</taxon>
        <taxon>Spermatophyta</taxon>
        <taxon>Magnoliopsida</taxon>
        <taxon>eudicotyledons</taxon>
        <taxon>Gunneridae</taxon>
        <taxon>Pentapetalae</taxon>
        <taxon>rosids</taxon>
        <taxon>malvids</taxon>
        <taxon>Brassicales</taxon>
        <taxon>Brassicaceae</taxon>
        <taxon>Brassiceae</taxon>
        <taxon>Brassica</taxon>
    </lineage>
</organism>
<evidence type="ECO:0000313" key="3">
    <source>
        <dbReference type="Proteomes" id="UP000266723"/>
    </source>
</evidence>
<evidence type="ECO:0008006" key="4">
    <source>
        <dbReference type="Google" id="ProtNLM"/>
    </source>
</evidence>
<evidence type="ECO:0000313" key="2">
    <source>
        <dbReference type="EMBL" id="KAF3528784.1"/>
    </source>
</evidence>
<keyword evidence="3" id="KW-1185">Reference proteome</keyword>
<protein>
    <recommendedName>
        <fullName evidence="4">AT-hook motif nuclear-localized protein</fullName>
    </recommendedName>
</protein>
<proteinExistence type="predicted"/>
<sequence length="148" mass="16211">MAIEPPLGKFGELEGNRSNANEGEKSGVTHGRQEERLTAEKGLSEKIDAGSDGSIRNATYEVDLAENGVNLSQYRIVDGKEELVAKEGGSEKRIGNGSMDRNELKPVASNRARKRRLRGPGDRGAVPEIVKQLRRSRGRLTIKEGERT</sequence>
<gene>
    <name evidence="2" type="ORF">DY000_02039865</name>
</gene>
<dbReference type="Proteomes" id="UP000266723">
    <property type="component" value="Unassembled WGS sequence"/>
</dbReference>
<comment type="caution">
    <text evidence="2">The sequence shown here is derived from an EMBL/GenBank/DDBJ whole genome shotgun (WGS) entry which is preliminary data.</text>
</comment>
<reference evidence="2 3" key="1">
    <citation type="journal article" date="2020" name="BMC Genomics">
        <title>Intraspecific diversification of the crop wild relative Brassica cretica Lam. using demographic model selection.</title>
        <authorList>
            <person name="Kioukis A."/>
            <person name="Michalopoulou V.A."/>
            <person name="Briers L."/>
            <person name="Pirintsos S."/>
            <person name="Studholme D.J."/>
            <person name="Pavlidis P."/>
            <person name="Sarris P.F."/>
        </authorList>
    </citation>
    <scope>NUCLEOTIDE SEQUENCE [LARGE SCALE GENOMIC DNA]</scope>
    <source>
        <strain evidence="3">cv. PFS-1207/04</strain>
    </source>
</reference>
<name>A0ABQ7B970_BRACR</name>